<dbReference type="EMBL" id="GEBQ01028161">
    <property type="protein sequence ID" value="JAT11816.1"/>
    <property type="molecule type" value="Transcribed_RNA"/>
</dbReference>
<dbReference type="PANTHER" id="PTHR23022">
    <property type="entry name" value="TRANSPOSABLE ELEMENT-RELATED"/>
    <property type="match status" value="1"/>
</dbReference>
<evidence type="ECO:0000313" key="2">
    <source>
        <dbReference type="EMBL" id="JAT11816.1"/>
    </source>
</evidence>
<dbReference type="InterPro" id="IPR036397">
    <property type="entry name" value="RNaseH_sf"/>
</dbReference>
<organism evidence="2">
    <name type="scientific">Graphocephala atropunctata</name>
    <dbReference type="NCBI Taxonomy" id="36148"/>
    <lineage>
        <taxon>Eukaryota</taxon>
        <taxon>Metazoa</taxon>
        <taxon>Ecdysozoa</taxon>
        <taxon>Arthropoda</taxon>
        <taxon>Hexapoda</taxon>
        <taxon>Insecta</taxon>
        <taxon>Pterygota</taxon>
        <taxon>Neoptera</taxon>
        <taxon>Paraneoptera</taxon>
        <taxon>Hemiptera</taxon>
        <taxon>Auchenorrhyncha</taxon>
        <taxon>Membracoidea</taxon>
        <taxon>Cicadellidae</taxon>
        <taxon>Cicadellinae</taxon>
        <taxon>Cicadellini</taxon>
        <taxon>Graphocephala</taxon>
    </lineage>
</organism>
<evidence type="ECO:0000259" key="1">
    <source>
        <dbReference type="Pfam" id="PF13358"/>
    </source>
</evidence>
<dbReference type="GO" id="GO:0003676">
    <property type="term" value="F:nucleic acid binding"/>
    <property type="evidence" value="ECO:0007669"/>
    <property type="project" value="InterPro"/>
</dbReference>
<feature type="domain" description="Tc1-like transposase DDE" evidence="1">
    <location>
        <begin position="35"/>
        <end position="179"/>
    </location>
</feature>
<accession>A0A1B6KK50</accession>
<feature type="non-terminal residue" evidence="2">
    <location>
        <position position="1"/>
    </location>
</feature>
<reference evidence="2" key="1">
    <citation type="submission" date="2015-11" db="EMBL/GenBank/DDBJ databases">
        <title>De novo transcriptome assembly of four potential Pierce s Disease insect vectors from Arizona vineyards.</title>
        <authorList>
            <person name="Tassone E.E."/>
        </authorList>
    </citation>
    <scope>NUCLEOTIDE SEQUENCE</scope>
</reference>
<dbReference type="AlphaFoldDB" id="A0A1B6KK50"/>
<proteinExistence type="predicted"/>
<name>A0A1B6KK50_9HEMI</name>
<dbReference type="InterPro" id="IPR038717">
    <property type="entry name" value="Tc1-like_DDE_dom"/>
</dbReference>
<dbReference type="InterPro" id="IPR052338">
    <property type="entry name" value="Transposase_5"/>
</dbReference>
<feature type="non-terminal residue" evidence="2">
    <location>
        <position position="186"/>
    </location>
</feature>
<gene>
    <name evidence="2" type="ORF">g.3056</name>
</gene>
<dbReference type="Pfam" id="PF13358">
    <property type="entry name" value="DDE_3"/>
    <property type="match status" value="1"/>
</dbReference>
<dbReference type="Gene3D" id="3.30.420.10">
    <property type="entry name" value="Ribonuclease H-like superfamily/Ribonuclease H"/>
    <property type="match status" value="1"/>
</dbReference>
<dbReference type="PANTHER" id="PTHR23022:SF135">
    <property type="entry name" value="SI:DKEY-77F5.3"/>
    <property type="match status" value="1"/>
</dbReference>
<sequence>YRPVTGPRLLPRHRRARLEFARTQANWNAEKCSHVSWSDESRFSLRSPDGRERVWRRAGERYAQCTISPRESFHGGSVMVWGGISREARTELVIVNRGTINAERYVEDILSEHVVVFAGFVGRTLMFMHDNARLHTAGVVQDYLNEVGTIVMAWPAHSPDLNTLEHIWDVMGRAIRNRRGELHTLA</sequence>
<protein>
    <recommendedName>
        <fullName evidence="1">Tc1-like transposase DDE domain-containing protein</fullName>
    </recommendedName>
</protein>